<name>A0A0T6B208_9SCAR</name>
<protein>
    <recommendedName>
        <fullName evidence="2">Kazal-like domain-containing protein</fullName>
    </recommendedName>
</protein>
<comment type="caution">
    <text evidence="3">The sequence shown here is derived from an EMBL/GenBank/DDBJ whole genome shotgun (WGS) entry which is preliminary data.</text>
</comment>
<sequence length="113" mass="12936">MPIWEAREDSRRPLRQIQPNSDAIFFEDDFEDRNVIVQRPRPTRQPQSTSTVEVPGMGTTRSPCEEACLVTPEYNPICGSDGRTYTNEGRFSCALRCGKQITRVFYGRCSRTT</sequence>
<proteinExistence type="predicted"/>
<organism evidence="3 4">
    <name type="scientific">Oryctes borbonicus</name>
    <dbReference type="NCBI Taxonomy" id="1629725"/>
    <lineage>
        <taxon>Eukaryota</taxon>
        <taxon>Metazoa</taxon>
        <taxon>Ecdysozoa</taxon>
        <taxon>Arthropoda</taxon>
        <taxon>Hexapoda</taxon>
        <taxon>Insecta</taxon>
        <taxon>Pterygota</taxon>
        <taxon>Neoptera</taxon>
        <taxon>Endopterygota</taxon>
        <taxon>Coleoptera</taxon>
        <taxon>Polyphaga</taxon>
        <taxon>Scarabaeiformia</taxon>
        <taxon>Scarabaeidae</taxon>
        <taxon>Dynastinae</taxon>
        <taxon>Oryctes</taxon>
    </lineage>
</organism>
<dbReference type="InterPro" id="IPR002350">
    <property type="entry name" value="Kazal_dom"/>
</dbReference>
<dbReference type="SUPFAM" id="SSF100895">
    <property type="entry name" value="Kazal-type serine protease inhibitors"/>
    <property type="match status" value="1"/>
</dbReference>
<feature type="domain" description="Kazal-like" evidence="2">
    <location>
        <begin position="58"/>
        <end position="111"/>
    </location>
</feature>
<dbReference type="AlphaFoldDB" id="A0A0T6B208"/>
<dbReference type="Proteomes" id="UP000051574">
    <property type="component" value="Unassembled WGS sequence"/>
</dbReference>
<evidence type="ECO:0000313" key="3">
    <source>
        <dbReference type="EMBL" id="KRT81157.1"/>
    </source>
</evidence>
<accession>A0A0T6B208</accession>
<gene>
    <name evidence="3" type="ORF">AMK59_5386</name>
</gene>
<dbReference type="PANTHER" id="PTHR21179">
    <property type="entry name" value="SERINE-TYPE ENDOPEPTIDASE INHIBITOR"/>
    <property type="match status" value="1"/>
</dbReference>
<dbReference type="InterPro" id="IPR039932">
    <property type="entry name" value="Spink4-like"/>
</dbReference>
<keyword evidence="4" id="KW-1185">Reference proteome</keyword>
<evidence type="ECO:0000259" key="2">
    <source>
        <dbReference type="PROSITE" id="PS51465"/>
    </source>
</evidence>
<dbReference type="InterPro" id="IPR036058">
    <property type="entry name" value="Kazal_dom_sf"/>
</dbReference>
<dbReference type="CDD" id="cd00104">
    <property type="entry name" value="KAZAL_FS"/>
    <property type="match status" value="1"/>
</dbReference>
<evidence type="ECO:0000256" key="1">
    <source>
        <dbReference type="SAM" id="MobiDB-lite"/>
    </source>
</evidence>
<dbReference type="PANTHER" id="PTHR21179:SF1">
    <property type="entry name" value="KAZ1-TYPE SERINE PROTEASE INHIBITOR-LIKE PROTEIN TYPE EPSILON-RELATED"/>
    <property type="match status" value="1"/>
</dbReference>
<dbReference type="EMBL" id="LJIG01016253">
    <property type="protein sequence ID" value="KRT81157.1"/>
    <property type="molecule type" value="Genomic_DNA"/>
</dbReference>
<dbReference type="PROSITE" id="PS51465">
    <property type="entry name" value="KAZAL_2"/>
    <property type="match status" value="1"/>
</dbReference>
<dbReference type="Pfam" id="PF00050">
    <property type="entry name" value="Kazal_1"/>
    <property type="match status" value="1"/>
</dbReference>
<dbReference type="GO" id="GO:0004867">
    <property type="term" value="F:serine-type endopeptidase inhibitor activity"/>
    <property type="evidence" value="ECO:0007669"/>
    <property type="project" value="InterPro"/>
</dbReference>
<dbReference type="SMART" id="SM00280">
    <property type="entry name" value="KAZAL"/>
    <property type="match status" value="1"/>
</dbReference>
<dbReference type="Gene3D" id="3.30.60.30">
    <property type="match status" value="1"/>
</dbReference>
<evidence type="ECO:0000313" key="4">
    <source>
        <dbReference type="Proteomes" id="UP000051574"/>
    </source>
</evidence>
<dbReference type="OrthoDB" id="126772at2759"/>
<feature type="region of interest" description="Disordered" evidence="1">
    <location>
        <begin position="39"/>
        <end position="58"/>
    </location>
</feature>
<reference evidence="3 4" key="1">
    <citation type="submission" date="2015-09" db="EMBL/GenBank/DDBJ databases">
        <title>Draft genome of the scarab beetle Oryctes borbonicus.</title>
        <authorList>
            <person name="Meyer J.M."/>
            <person name="Markov G.V."/>
            <person name="Baskaran P."/>
            <person name="Herrmann M."/>
            <person name="Sommer R.J."/>
            <person name="Roedelsperger C."/>
        </authorList>
    </citation>
    <scope>NUCLEOTIDE SEQUENCE [LARGE SCALE GENOMIC DNA]</scope>
    <source>
        <strain evidence="3">OB123</strain>
        <tissue evidence="3">Whole animal</tissue>
    </source>
</reference>